<dbReference type="Pfam" id="PF00415">
    <property type="entry name" value="RCC1"/>
    <property type="match status" value="2"/>
</dbReference>
<dbReference type="EMBL" id="BMOD01000017">
    <property type="protein sequence ID" value="GGJ47194.1"/>
    <property type="molecule type" value="Genomic_DNA"/>
</dbReference>
<dbReference type="InterPro" id="IPR037524">
    <property type="entry name" value="PA14/GLEYA"/>
</dbReference>
<name>A0ABQ2D8G1_9DEIO</name>
<sequence length="948" mass="103233">MQNLKRSLLLFGALGLTGCGMLAVPKPSPVSESSSHSTEILRQGAIPLCNNVALGGNHPYGLGGSLWRQWVYLNDNSTPLNYSTFTTDLPLPGNMSISPYVYDSSGGLVYPSPIIYQYVYNPGFNVSGIEASTRHPIPQVPLNSRASYGPIYAGSAQQYALPVVSIANNFKLLDGNGNAIKDNNGIDIVNSGIQTYYPSINGNQVRFSGGQSLKLEFYLDPLVKTRKEIIEADYTDPATGQTKTDWVEVDMPYQEATLKVTTPSYIVYEPYGQKTYQTSTNPLPNFKFNLRGFNNSVTNDHRFLMQQGIAYNRPSTIALEDLTTWNNWLDTRQDFVLGWNVYNQKVASATMNANGEPVVNAATATTQSNWNLGTPGYANDRNCLSKTFAVEEGSPQRFSVVQPAAQVYQPGTFSDTQQGLKAEYFDNADFTNKRTEQLNANIGFNWGGYSPAPYVSPETYSVRWSGTLTPPVSGRYTLKFTGGSNVRVSLNKMRIVDAWTGTPDLVNQPASGEVYLQGNRKYNILVEYKQNTGNAQARLEWSYPGKTMEVIPAASFTPVEAPVTPVYLKPVHVGMEYVLAAMEDGTVRGWGNNSANQIGNGVITDPVVYRNAPVPGLQNISEVSFYSSSSTSELHNLALDDNGDVWAWGISNSYGELGRSSANPSAYTIPQKVVGLSNIARIYASNRTSLAVAKDGKIYQWGSIIDPHVQSGYASKSVPETLKKDAAGNEFTGAREVVALRFNANGFAILKTDGTVWTFGTTNNDGILGVGYPGYSLYPVQIPGLSNIVSIASSESSGTVYAISASGEVWTWGRSQAKTTAAQVNNYAPVKLEALAGQKIVQVAVGADYTIARNDQGELYAWGNGNYFGTGNTYANQYVYPPVRLPISDSFQFVSVDSSIRTVAAIDVQGKIHGWGSNQWCLINYNPSCSGDYLYPATYVLSGFVKTY</sequence>
<dbReference type="Proteomes" id="UP000632222">
    <property type="component" value="Unassembled WGS sequence"/>
</dbReference>
<dbReference type="InterPro" id="IPR009091">
    <property type="entry name" value="RCC1/BLIP-II"/>
</dbReference>
<protein>
    <recommendedName>
        <fullName evidence="2">PA14 domain-containing protein</fullName>
    </recommendedName>
</protein>
<dbReference type="SUPFAM" id="SSF50985">
    <property type="entry name" value="RCC1/BLIP-II"/>
    <property type="match status" value="1"/>
</dbReference>
<dbReference type="PRINTS" id="PR00633">
    <property type="entry name" value="RCCNDNSATION"/>
</dbReference>
<dbReference type="InterPro" id="IPR011658">
    <property type="entry name" value="PA14_dom"/>
</dbReference>
<dbReference type="PROSITE" id="PS51820">
    <property type="entry name" value="PA14"/>
    <property type="match status" value="1"/>
</dbReference>
<dbReference type="SMART" id="SM00758">
    <property type="entry name" value="PA14"/>
    <property type="match status" value="1"/>
</dbReference>
<dbReference type="Pfam" id="PF13540">
    <property type="entry name" value="RCC1_2"/>
    <property type="match status" value="1"/>
</dbReference>
<comment type="caution">
    <text evidence="3">The sequence shown here is derived from an EMBL/GenBank/DDBJ whole genome shotgun (WGS) entry which is preliminary data.</text>
</comment>
<dbReference type="InterPro" id="IPR000408">
    <property type="entry name" value="Reg_chr_condens"/>
</dbReference>
<reference evidence="4" key="1">
    <citation type="journal article" date="2019" name="Int. J. Syst. Evol. Microbiol.">
        <title>The Global Catalogue of Microorganisms (GCM) 10K type strain sequencing project: providing services to taxonomists for standard genome sequencing and annotation.</title>
        <authorList>
            <consortium name="The Broad Institute Genomics Platform"/>
            <consortium name="The Broad Institute Genome Sequencing Center for Infectious Disease"/>
            <person name="Wu L."/>
            <person name="Ma J."/>
        </authorList>
    </citation>
    <scope>NUCLEOTIDE SEQUENCE [LARGE SCALE GENOMIC DNA]</scope>
    <source>
        <strain evidence="4">JCM 14370</strain>
    </source>
</reference>
<dbReference type="PROSITE" id="PS51257">
    <property type="entry name" value="PROKAR_LIPOPROTEIN"/>
    <property type="match status" value="1"/>
</dbReference>
<accession>A0ABQ2D8G1</accession>
<dbReference type="PANTHER" id="PTHR45982:SF1">
    <property type="entry name" value="REGULATOR OF CHROMOSOME CONDENSATION"/>
    <property type="match status" value="1"/>
</dbReference>
<feature type="domain" description="PA14" evidence="2">
    <location>
        <begin position="415"/>
        <end position="555"/>
    </location>
</feature>
<evidence type="ECO:0000313" key="4">
    <source>
        <dbReference type="Proteomes" id="UP000632222"/>
    </source>
</evidence>
<gene>
    <name evidence="3" type="ORF">GCM10008938_36540</name>
</gene>
<feature type="chain" id="PRO_5046024945" description="PA14 domain-containing protein" evidence="1">
    <location>
        <begin position="24"/>
        <end position="948"/>
    </location>
</feature>
<keyword evidence="1" id="KW-0732">Signal</keyword>
<dbReference type="Gene3D" id="2.130.10.30">
    <property type="entry name" value="Regulator of chromosome condensation 1/beta-lactamase-inhibitor protein II"/>
    <property type="match status" value="1"/>
</dbReference>
<keyword evidence="4" id="KW-1185">Reference proteome</keyword>
<dbReference type="RefSeq" id="WP_189005110.1">
    <property type="nucleotide sequence ID" value="NZ_BMOD01000017.1"/>
</dbReference>
<dbReference type="SUPFAM" id="SSF56988">
    <property type="entry name" value="Anthrax protective antigen"/>
    <property type="match status" value="1"/>
</dbReference>
<dbReference type="InterPro" id="IPR051553">
    <property type="entry name" value="Ran_GTPase-activating"/>
</dbReference>
<dbReference type="Gene3D" id="3.90.182.10">
    <property type="entry name" value="Toxin - Anthrax Protective Antigen,domain 1"/>
    <property type="match status" value="1"/>
</dbReference>
<evidence type="ECO:0000259" key="2">
    <source>
        <dbReference type="PROSITE" id="PS51820"/>
    </source>
</evidence>
<proteinExistence type="predicted"/>
<dbReference type="Pfam" id="PF07691">
    <property type="entry name" value="PA14"/>
    <property type="match status" value="1"/>
</dbReference>
<dbReference type="PANTHER" id="PTHR45982">
    <property type="entry name" value="REGULATOR OF CHROMOSOME CONDENSATION"/>
    <property type="match status" value="1"/>
</dbReference>
<evidence type="ECO:0000256" key="1">
    <source>
        <dbReference type="SAM" id="SignalP"/>
    </source>
</evidence>
<dbReference type="PROSITE" id="PS50012">
    <property type="entry name" value="RCC1_3"/>
    <property type="match status" value="3"/>
</dbReference>
<feature type="signal peptide" evidence="1">
    <location>
        <begin position="1"/>
        <end position="23"/>
    </location>
</feature>
<evidence type="ECO:0000313" key="3">
    <source>
        <dbReference type="EMBL" id="GGJ47194.1"/>
    </source>
</evidence>
<organism evidence="3 4">
    <name type="scientific">Deinococcus roseus</name>
    <dbReference type="NCBI Taxonomy" id="392414"/>
    <lineage>
        <taxon>Bacteria</taxon>
        <taxon>Thermotogati</taxon>
        <taxon>Deinococcota</taxon>
        <taxon>Deinococci</taxon>
        <taxon>Deinococcales</taxon>
        <taxon>Deinococcaceae</taxon>
        <taxon>Deinococcus</taxon>
    </lineage>
</organism>